<gene>
    <name evidence="1" type="ORF">H9751_11340</name>
</gene>
<dbReference type="EMBL" id="DWVP01000024">
    <property type="protein sequence ID" value="HJC86108.1"/>
    <property type="molecule type" value="Genomic_DNA"/>
</dbReference>
<dbReference type="Proteomes" id="UP000823858">
    <property type="component" value="Unassembled WGS sequence"/>
</dbReference>
<protein>
    <recommendedName>
        <fullName evidence="3">Helix-hairpin-helix domain-containing protein</fullName>
    </recommendedName>
</protein>
<accession>A0A9D2QHC6</accession>
<proteinExistence type="predicted"/>
<reference evidence="1" key="2">
    <citation type="submission" date="2021-04" db="EMBL/GenBank/DDBJ databases">
        <authorList>
            <person name="Gilroy R."/>
        </authorList>
    </citation>
    <scope>NUCLEOTIDE SEQUENCE</scope>
    <source>
        <strain evidence="1">ChiHjej13B12-4958</strain>
    </source>
</reference>
<sequence length="149" mass="15167">MTTPAQIRKAALALPEVEETQGTFTVRGTVFATVTGKGASATLTLFPDSTSVLADLNGMESNHLVRQAFLAAAPDDLAAPLIAAESAVAGEVGDLPKAIGNPATKALVSHGVTSLADLSGYSLDEVASWHGVGAKAVDILRDSLGRTDP</sequence>
<evidence type="ECO:0008006" key="3">
    <source>
        <dbReference type="Google" id="ProtNLM"/>
    </source>
</evidence>
<organism evidence="1 2">
    <name type="scientific">Candidatus Corynebacterium faecigallinarum</name>
    <dbReference type="NCBI Taxonomy" id="2838528"/>
    <lineage>
        <taxon>Bacteria</taxon>
        <taxon>Bacillati</taxon>
        <taxon>Actinomycetota</taxon>
        <taxon>Actinomycetes</taxon>
        <taxon>Mycobacteriales</taxon>
        <taxon>Corynebacteriaceae</taxon>
        <taxon>Corynebacterium</taxon>
    </lineage>
</organism>
<name>A0A9D2QHC6_9CORY</name>
<comment type="caution">
    <text evidence="1">The sequence shown here is derived from an EMBL/GenBank/DDBJ whole genome shotgun (WGS) entry which is preliminary data.</text>
</comment>
<dbReference type="AlphaFoldDB" id="A0A9D2QHC6"/>
<evidence type="ECO:0000313" key="1">
    <source>
        <dbReference type="EMBL" id="HJC86108.1"/>
    </source>
</evidence>
<evidence type="ECO:0000313" key="2">
    <source>
        <dbReference type="Proteomes" id="UP000823858"/>
    </source>
</evidence>
<reference evidence="1" key="1">
    <citation type="journal article" date="2021" name="PeerJ">
        <title>Extensive microbial diversity within the chicken gut microbiome revealed by metagenomics and culture.</title>
        <authorList>
            <person name="Gilroy R."/>
            <person name="Ravi A."/>
            <person name="Getino M."/>
            <person name="Pursley I."/>
            <person name="Horton D.L."/>
            <person name="Alikhan N.F."/>
            <person name="Baker D."/>
            <person name="Gharbi K."/>
            <person name="Hall N."/>
            <person name="Watson M."/>
            <person name="Adriaenssens E.M."/>
            <person name="Foster-Nyarko E."/>
            <person name="Jarju S."/>
            <person name="Secka A."/>
            <person name="Antonio M."/>
            <person name="Oren A."/>
            <person name="Chaudhuri R.R."/>
            <person name="La Ragione R."/>
            <person name="Hildebrand F."/>
            <person name="Pallen M.J."/>
        </authorList>
    </citation>
    <scope>NUCLEOTIDE SEQUENCE</scope>
    <source>
        <strain evidence="1">ChiHjej13B12-4958</strain>
    </source>
</reference>
<dbReference type="SUPFAM" id="SSF47789">
    <property type="entry name" value="C-terminal domain of RNA polymerase alpha subunit"/>
    <property type="match status" value="1"/>
</dbReference>